<gene>
    <name evidence="9" type="ORF">DH2020_007700</name>
</gene>
<dbReference type="PANTHER" id="PTHR47947">
    <property type="entry name" value="CYTOCHROME P450 82C3-RELATED"/>
    <property type="match status" value="1"/>
</dbReference>
<keyword evidence="8" id="KW-0472">Membrane</keyword>
<dbReference type="CDD" id="cd20654">
    <property type="entry name" value="CYP82"/>
    <property type="match status" value="1"/>
</dbReference>
<evidence type="ECO:0000256" key="6">
    <source>
        <dbReference type="ARBA" id="ARBA00023033"/>
    </source>
</evidence>
<keyword evidence="6 7" id="KW-0503">Monooxygenase</keyword>
<proteinExistence type="inferred from homology"/>
<comment type="caution">
    <text evidence="9">The sequence shown here is derived from an EMBL/GenBank/DDBJ whole genome shotgun (WGS) entry which is preliminary data.</text>
</comment>
<evidence type="ECO:0000256" key="1">
    <source>
        <dbReference type="ARBA" id="ARBA00004167"/>
    </source>
</evidence>
<evidence type="ECO:0000256" key="8">
    <source>
        <dbReference type="SAM" id="Phobius"/>
    </source>
</evidence>
<comment type="subcellular location">
    <subcellularLocation>
        <location evidence="1">Membrane</location>
        <topology evidence="1">Single-pass membrane protein</topology>
    </subcellularLocation>
</comment>
<evidence type="ECO:0000256" key="4">
    <source>
        <dbReference type="ARBA" id="ARBA00023002"/>
    </source>
</evidence>
<dbReference type="SUPFAM" id="SSF48264">
    <property type="entry name" value="Cytochrome P450"/>
    <property type="match status" value="1"/>
</dbReference>
<dbReference type="InterPro" id="IPR002401">
    <property type="entry name" value="Cyt_P450_E_grp-I"/>
</dbReference>
<keyword evidence="5 7" id="KW-0408">Iron</keyword>
<dbReference type="PROSITE" id="PS00086">
    <property type="entry name" value="CYTOCHROME_P450"/>
    <property type="match status" value="1"/>
</dbReference>
<dbReference type="Pfam" id="PF00067">
    <property type="entry name" value="p450"/>
    <property type="match status" value="1"/>
</dbReference>
<evidence type="ECO:0000256" key="3">
    <source>
        <dbReference type="ARBA" id="ARBA00022723"/>
    </source>
</evidence>
<sequence length="514" mass="58317">MDMPLFLWLTALFTVVTLILSFYSLIRCTRKNPKKNLPREADGGWPLIGHLRLLSGPDPPQITLSNMADKYGPIFSIRLGVHRALIVSSWEIAKECFTTNDIIFSNRPKVAAIEHMGYNFAMFGFSRYGPYWREMRKISMLNLLSNNKVAMLGNLFEIEVRALMRSLYNSCNDKMVPLEMKKFLGDISLNLMVRLTAGDTEINKGKNEKWRGAIKEFLRLLGILTLPDVFPFLKWLDFFGGTKRAFNKTRKEMDSMLQGWLDVHKKHRKSGKNEGFMTEMMVAANKVAQEFPEYGYDADTINKATCQTMMLGGTDTMTVTLIWALCLLLNNPHTLKSAQQELDTHVGRERQVKTSDIENLVYIQSIIKETSRLCPTAPLSPPRESSENCTVAGYHVPAGTRLIINTWKLHRDPRVWADPLEFKPERFLTTHRDIDVRGQHFEFLPFGCGRRICPGISLALQMTELALASLLHGFDIETVSDEAVDMTGSLGATNMKATPLEVLLTPRLSPELYA</sequence>
<evidence type="ECO:0000256" key="7">
    <source>
        <dbReference type="RuleBase" id="RU000461"/>
    </source>
</evidence>
<keyword evidence="3 7" id="KW-0479">Metal-binding</keyword>
<name>A0ABR0TYW9_REHGL</name>
<dbReference type="InterPro" id="IPR036396">
    <property type="entry name" value="Cyt_P450_sf"/>
</dbReference>
<feature type="transmembrane region" description="Helical" evidence="8">
    <location>
        <begin position="6"/>
        <end position="26"/>
    </location>
</feature>
<evidence type="ECO:0000313" key="9">
    <source>
        <dbReference type="EMBL" id="KAK6115431.1"/>
    </source>
</evidence>
<evidence type="ECO:0000256" key="2">
    <source>
        <dbReference type="ARBA" id="ARBA00022617"/>
    </source>
</evidence>
<dbReference type="PANTHER" id="PTHR47947:SF49">
    <property type="entry name" value="CYTOCHROME P450 FAMILY PROTEIN"/>
    <property type="match status" value="1"/>
</dbReference>
<evidence type="ECO:0000313" key="10">
    <source>
        <dbReference type="Proteomes" id="UP001318860"/>
    </source>
</evidence>
<reference evidence="9 10" key="1">
    <citation type="journal article" date="2021" name="Comput. Struct. Biotechnol. J.">
        <title>De novo genome assembly of the potent medicinal plant Rehmannia glutinosa using nanopore technology.</title>
        <authorList>
            <person name="Ma L."/>
            <person name="Dong C."/>
            <person name="Song C."/>
            <person name="Wang X."/>
            <person name="Zheng X."/>
            <person name="Niu Y."/>
            <person name="Chen S."/>
            <person name="Feng W."/>
        </authorList>
    </citation>
    <scope>NUCLEOTIDE SEQUENCE [LARGE SCALE GENOMIC DNA]</scope>
    <source>
        <strain evidence="9">DH-2019</strain>
    </source>
</reference>
<keyword evidence="10" id="KW-1185">Reference proteome</keyword>
<dbReference type="PRINTS" id="PR00463">
    <property type="entry name" value="EP450I"/>
</dbReference>
<dbReference type="Proteomes" id="UP001318860">
    <property type="component" value="Unassembled WGS sequence"/>
</dbReference>
<dbReference type="Gene3D" id="1.10.630.10">
    <property type="entry name" value="Cytochrome P450"/>
    <property type="match status" value="1"/>
</dbReference>
<accession>A0ABR0TYW9</accession>
<dbReference type="InterPro" id="IPR017972">
    <property type="entry name" value="Cyt_P450_CS"/>
</dbReference>
<protein>
    <recommendedName>
        <fullName evidence="11">Cytochrome P450 protein</fullName>
    </recommendedName>
</protein>
<dbReference type="EMBL" id="JABTTQ020003506">
    <property type="protein sequence ID" value="KAK6115431.1"/>
    <property type="molecule type" value="Genomic_DNA"/>
</dbReference>
<evidence type="ECO:0008006" key="11">
    <source>
        <dbReference type="Google" id="ProtNLM"/>
    </source>
</evidence>
<organism evidence="9 10">
    <name type="scientific">Rehmannia glutinosa</name>
    <name type="common">Chinese foxglove</name>
    <dbReference type="NCBI Taxonomy" id="99300"/>
    <lineage>
        <taxon>Eukaryota</taxon>
        <taxon>Viridiplantae</taxon>
        <taxon>Streptophyta</taxon>
        <taxon>Embryophyta</taxon>
        <taxon>Tracheophyta</taxon>
        <taxon>Spermatophyta</taxon>
        <taxon>Magnoliopsida</taxon>
        <taxon>eudicotyledons</taxon>
        <taxon>Gunneridae</taxon>
        <taxon>Pentapetalae</taxon>
        <taxon>asterids</taxon>
        <taxon>lamiids</taxon>
        <taxon>Lamiales</taxon>
        <taxon>Orobanchaceae</taxon>
        <taxon>Rehmannieae</taxon>
        <taxon>Rehmannia</taxon>
    </lineage>
</organism>
<keyword evidence="2 7" id="KW-0349">Heme</keyword>
<dbReference type="InterPro" id="IPR001128">
    <property type="entry name" value="Cyt_P450"/>
</dbReference>
<keyword evidence="4 7" id="KW-0560">Oxidoreductase</keyword>
<keyword evidence="8" id="KW-0812">Transmembrane</keyword>
<dbReference type="PRINTS" id="PR00385">
    <property type="entry name" value="P450"/>
</dbReference>
<keyword evidence="8" id="KW-1133">Transmembrane helix</keyword>
<comment type="similarity">
    <text evidence="7">Belongs to the cytochrome P450 family.</text>
</comment>
<evidence type="ECO:0000256" key="5">
    <source>
        <dbReference type="ARBA" id="ARBA00023004"/>
    </source>
</evidence>
<dbReference type="InterPro" id="IPR050651">
    <property type="entry name" value="Plant_Cytochrome_P450_Monoox"/>
</dbReference>